<evidence type="ECO:0000313" key="6">
    <source>
        <dbReference type="Proteomes" id="UP000783742"/>
    </source>
</evidence>
<dbReference type="SMART" id="SM00342">
    <property type="entry name" value="HTH_ARAC"/>
    <property type="match status" value="1"/>
</dbReference>
<dbReference type="InterPro" id="IPR001789">
    <property type="entry name" value="Sig_transdc_resp-reg_receiver"/>
</dbReference>
<dbReference type="PROSITE" id="PS50110">
    <property type="entry name" value="RESPONSE_REGULATORY"/>
    <property type="match status" value="1"/>
</dbReference>
<evidence type="ECO:0000256" key="1">
    <source>
        <dbReference type="ARBA" id="ARBA00023125"/>
    </source>
</evidence>
<evidence type="ECO:0000259" key="3">
    <source>
        <dbReference type="PROSITE" id="PS01124"/>
    </source>
</evidence>
<protein>
    <submittedName>
        <fullName evidence="5">Response regulator</fullName>
    </submittedName>
</protein>
<feature type="domain" description="HTH araC/xylS-type" evidence="3">
    <location>
        <begin position="238"/>
        <end position="336"/>
    </location>
</feature>
<dbReference type="Pfam" id="PF12833">
    <property type="entry name" value="HTH_18"/>
    <property type="match status" value="1"/>
</dbReference>
<dbReference type="SMART" id="SM00448">
    <property type="entry name" value="REC"/>
    <property type="match status" value="1"/>
</dbReference>
<comment type="caution">
    <text evidence="5">The sequence shown here is derived from an EMBL/GenBank/DDBJ whole genome shotgun (WGS) entry which is preliminary data.</text>
</comment>
<dbReference type="Proteomes" id="UP000783742">
    <property type="component" value="Unassembled WGS sequence"/>
</dbReference>
<dbReference type="RefSeq" id="WP_216549607.1">
    <property type="nucleotide sequence ID" value="NZ_JAHLQO010000005.1"/>
</dbReference>
<organism evidence="5 6">
    <name type="scientific">Peptoniphilus ovalis</name>
    <dbReference type="NCBI Taxonomy" id="2841503"/>
    <lineage>
        <taxon>Bacteria</taxon>
        <taxon>Bacillati</taxon>
        <taxon>Bacillota</taxon>
        <taxon>Tissierellia</taxon>
        <taxon>Tissierellales</taxon>
        <taxon>Peptoniphilaceae</taxon>
        <taxon>Peptoniphilus</taxon>
    </lineage>
</organism>
<feature type="modified residue" description="4-aspartylphosphate" evidence="2">
    <location>
        <position position="54"/>
    </location>
</feature>
<accession>A0ABS6FJU0</accession>
<keyword evidence="6" id="KW-1185">Reference proteome</keyword>
<dbReference type="EMBL" id="JAHLQO010000005">
    <property type="protein sequence ID" value="MBU5669767.1"/>
    <property type="molecule type" value="Genomic_DNA"/>
</dbReference>
<dbReference type="PANTHER" id="PTHR43280">
    <property type="entry name" value="ARAC-FAMILY TRANSCRIPTIONAL REGULATOR"/>
    <property type="match status" value="1"/>
</dbReference>
<dbReference type="InterPro" id="IPR018060">
    <property type="entry name" value="HTH_AraC"/>
</dbReference>
<feature type="domain" description="Response regulatory" evidence="4">
    <location>
        <begin position="3"/>
        <end position="118"/>
    </location>
</feature>
<proteinExistence type="predicted"/>
<gene>
    <name evidence="5" type="ORF">KQI68_07955</name>
</gene>
<dbReference type="PANTHER" id="PTHR43280:SF2">
    <property type="entry name" value="HTH-TYPE TRANSCRIPTIONAL REGULATOR EXSA"/>
    <property type="match status" value="1"/>
</dbReference>
<evidence type="ECO:0000313" key="5">
    <source>
        <dbReference type="EMBL" id="MBU5669767.1"/>
    </source>
</evidence>
<sequence length="337" mass="39629">MYNVLLVSNQNLIRTAIKKTIEKNSKFNVVAEADTPKEAFSVIDRGDVNIVFSDYIMPNMSGLDFINKIEKEYNDIKVFLLAFPTELFSRENRSINLNHIILKPITYDKVNEKLKIFEKSLGKNNESDYGSEFILEMQKSINLDNFLEVYKYFADYVERFNFKDKNLEYKNHLNLELRGIAEKIIYLNNFIEDVKILDTKLELNNLIISDIKLCQNWIFKVVEYYFKRKSITKYPILKDVLSYIDNNIDKNISLSDVVKGCNISQGYLSRLFKSEYSMTVVNFIHLKKVNFAKELILVKNQSVSDVAFNLGYNESGYFSKIFKKYEKVTVEQFRKTR</sequence>
<evidence type="ECO:0000256" key="2">
    <source>
        <dbReference type="PROSITE-ProRule" id="PRU00169"/>
    </source>
</evidence>
<keyword evidence="1" id="KW-0238">DNA-binding</keyword>
<dbReference type="PROSITE" id="PS01124">
    <property type="entry name" value="HTH_ARAC_FAMILY_2"/>
    <property type="match status" value="1"/>
</dbReference>
<keyword evidence="2" id="KW-0597">Phosphoprotein</keyword>
<evidence type="ECO:0000259" key="4">
    <source>
        <dbReference type="PROSITE" id="PS50110"/>
    </source>
</evidence>
<reference evidence="5 6" key="1">
    <citation type="submission" date="2021-06" db="EMBL/GenBank/DDBJ databases">
        <authorList>
            <person name="Sun Q."/>
            <person name="Li D."/>
        </authorList>
    </citation>
    <scope>NUCLEOTIDE SEQUENCE [LARGE SCALE GENOMIC DNA]</scope>
    <source>
        <strain evidence="5 6">MSJ-1</strain>
    </source>
</reference>
<name>A0ABS6FJU0_9FIRM</name>
<dbReference type="Pfam" id="PF00072">
    <property type="entry name" value="Response_reg"/>
    <property type="match status" value="1"/>
</dbReference>